<organism evidence="3 4">
    <name type="scientific">Mycoplasma haematolamae (strain Purdue)</name>
    <dbReference type="NCBI Taxonomy" id="1212765"/>
    <lineage>
        <taxon>Bacteria</taxon>
        <taxon>Bacillati</taxon>
        <taxon>Mycoplasmatota</taxon>
        <taxon>Mollicutes</taxon>
        <taxon>Mycoplasmataceae</taxon>
        <taxon>Mycoplasma</taxon>
    </lineage>
</organism>
<feature type="signal peptide" evidence="2">
    <location>
        <begin position="1"/>
        <end position="21"/>
    </location>
</feature>
<dbReference type="Proteomes" id="UP000006502">
    <property type="component" value="Chromosome"/>
</dbReference>
<accession>I7C6Y3</accession>
<feature type="chain" id="PRO_5003708489" description="Lipoprotein" evidence="2">
    <location>
        <begin position="22"/>
        <end position="214"/>
    </location>
</feature>
<gene>
    <name evidence="3" type="ordered locus">MHLP_03660</name>
</gene>
<dbReference type="AlphaFoldDB" id="I7C6Y3"/>
<dbReference type="EMBL" id="CP003731">
    <property type="protein sequence ID" value="AFO52312.1"/>
    <property type="molecule type" value="Genomic_DNA"/>
</dbReference>
<evidence type="ECO:0008006" key="5">
    <source>
        <dbReference type="Google" id="ProtNLM"/>
    </source>
</evidence>
<evidence type="ECO:0000313" key="4">
    <source>
        <dbReference type="Proteomes" id="UP000006502"/>
    </source>
</evidence>
<name>I7C6Y3_MYCHA</name>
<dbReference type="KEGG" id="mhl:MHLP_03660"/>
<dbReference type="PATRIC" id="fig|1212765.3.peg.829"/>
<feature type="region of interest" description="Disordered" evidence="1">
    <location>
        <begin position="50"/>
        <end position="72"/>
    </location>
</feature>
<keyword evidence="4" id="KW-1185">Reference proteome</keyword>
<evidence type="ECO:0000256" key="1">
    <source>
        <dbReference type="SAM" id="MobiDB-lite"/>
    </source>
</evidence>
<dbReference type="HOGENOM" id="CLU_1287688_0_0_14"/>
<evidence type="ECO:0000256" key="2">
    <source>
        <dbReference type="SAM" id="SignalP"/>
    </source>
</evidence>
<reference evidence="4" key="2">
    <citation type="submission" date="2012-07" db="EMBL/GenBank/DDBJ databases">
        <title>Complete genome sequence of 'Candidatus Mycoplasma haemolamae'.</title>
        <authorList>
            <person name="Guimaraes A.M.S."/>
            <person name="Toth B."/>
            <person name="Santos A.P."/>
            <person name="Nascimento N.C."/>
            <person name="Sojka J.E."/>
            <person name="Messick J.B."/>
        </authorList>
    </citation>
    <scope>NUCLEOTIDE SEQUENCE [LARGE SCALE GENOMIC DNA]</scope>
    <source>
        <strain evidence="4">Purdue</strain>
    </source>
</reference>
<evidence type="ECO:0000313" key="3">
    <source>
        <dbReference type="EMBL" id="AFO52312.1"/>
    </source>
</evidence>
<sequence>MAIRGTATLLAVLLPSLGASSYVVMKTNPPQSEKTFNKLTAAFAAAPIAPPSSGGSAPAAQTSSFTTSVASDSSSKSELENLKTVLDKGEEDQKHYSEELKTYIYKKLLERPESLHKKTKFLTKVLGSISSELEKQGKKVKEGAVKGLLATYLADGWLERPLWELGVLTSREFILPDGRTDWKKLPREADQEFWHRYLRDKYQNYNYWAKKLTQ</sequence>
<dbReference type="STRING" id="1212765.MHLP_03660"/>
<keyword evidence="2" id="KW-0732">Signal</keyword>
<reference evidence="3 4" key="1">
    <citation type="journal article" date="2012" name="J. Bacteriol.">
        <title>Genome Sequence of "Candidatus Mycoplasma haemolamae" Strain Purdue, a Red Blood Cell Pathogen of Alpacas (Vicugna pacos) and Llamas (Lama glama).</title>
        <authorList>
            <person name="Guimaraes A.M."/>
            <person name="Toth B."/>
            <person name="Santos A.P."/>
            <person name="do Nascimento N.C."/>
            <person name="Kritchevsky J.E."/>
            <person name="Messick J.B."/>
        </authorList>
    </citation>
    <scope>NUCLEOTIDE SEQUENCE [LARGE SCALE GENOMIC DNA]</scope>
    <source>
        <strain evidence="3 4">Purdue</strain>
    </source>
</reference>
<protein>
    <recommendedName>
        <fullName evidence="5">Lipoprotein</fullName>
    </recommendedName>
</protein>
<proteinExistence type="predicted"/>